<dbReference type="AlphaFoldDB" id="A0A099F3T3"/>
<dbReference type="eggNOG" id="COG1012">
    <property type="taxonomic scope" value="Bacteria"/>
</dbReference>
<dbReference type="GO" id="GO:0006081">
    <property type="term" value="P:aldehyde metabolic process"/>
    <property type="evidence" value="ECO:0007669"/>
    <property type="project" value="InterPro"/>
</dbReference>
<keyword evidence="11" id="KW-1185">Reference proteome</keyword>
<evidence type="ECO:0000313" key="10">
    <source>
        <dbReference type="EMBL" id="SFA51494.1"/>
    </source>
</evidence>
<organism evidence="9 11">
    <name type="scientific">Paracoccus halophilus</name>
    <dbReference type="NCBI Taxonomy" id="376733"/>
    <lineage>
        <taxon>Bacteria</taxon>
        <taxon>Pseudomonadati</taxon>
        <taxon>Pseudomonadota</taxon>
        <taxon>Alphaproteobacteria</taxon>
        <taxon>Rhodobacterales</taxon>
        <taxon>Paracoccaceae</taxon>
        <taxon>Paracoccus</taxon>
    </lineage>
</organism>
<dbReference type="InterPro" id="IPR015590">
    <property type="entry name" value="Aldehyde_DH_dom"/>
</dbReference>
<dbReference type="InterPro" id="IPR016161">
    <property type="entry name" value="Ald_DH/histidinol_DH"/>
</dbReference>
<dbReference type="InterPro" id="IPR012394">
    <property type="entry name" value="Aldehyde_DH_NAD(P)"/>
</dbReference>
<keyword evidence="3" id="KW-0520">NAD</keyword>
<evidence type="ECO:0000256" key="5">
    <source>
        <dbReference type="PIRSR" id="PIRSR036492-1"/>
    </source>
</evidence>
<keyword evidence="2 4" id="KW-0560">Oxidoreductase</keyword>
<evidence type="ECO:0000256" key="6">
    <source>
        <dbReference type="PROSITE-ProRule" id="PRU10007"/>
    </source>
</evidence>
<dbReference type="Pfam" id="PF00171">
    <property type="entry name" value="Aldedh"/>
    <property type="match status" value="1"/>
</dbReference>
<feature type="active site" evidence="5 6">
    <location>
        <position position="208"/>
    </location>
</feature>
<dbReference type="Proteomes" id="UP000029846">
    <property type="component" value="Unassembled WGS sequence"/>
</dbReference>
<dbReference type="Gene3D" id="3.40.309.10">
    <property type="entry name" value="Aldehyde Dehydrogenase, Chain A, domain 2"/>
    <property type="match status" value="1"/>
</dbReference>
<dbReference type="RefSeq" id="WP_036740408.1">
    <property type="nucleotide sequence ID" value="NZ_FOJO01000008.1"/>
</dbReference>
<accession>A0A099F3T3</accession>
<evidence type="ECO:0000313" key="12">
    <source>
        <dbReference type="Proteomes" id="UP000182312"/>
    </source>
</evidence>
<protein>
    <recommendedName>
        <fullName evidence="4">Aldehyde dehydrogenase</fullName>
    </recommendedName>
</protein>
<dbReference type="Proteomes" id="UP000182312">
    <property type="component" value="Unassembled WGS sequence"/>
</dbReference>
<dbReference type="SUPFAM" id="SSF53720">
    <property type="entry name" value="ALDH-like"/>
    <property type="match status" value="1"/>
</dbReference>
<sequence length="460" mass="50220">MHENFAALQSAAHADAIPDWPARAERLRLLARMLRSNRHRFAAALNRDFGQRPQAETDLAEVFPALDGIRHALRHGKGWMRRRPVGTGLWFRPARAHIQPRPLGVVGIVVPWNYPIFLSFGPLTAAFAAGNRAMIKLSEHAPAFAETFAEAAARHFSPDLLSVVTGGPELAEEFTALPFDHLLFTGSTAIGRKVMQAASRNLTPVTLELGGKSPALIAPDAPLEQAVDRIMTGKLLNAGQTCIAPDYVLLPRGQSDRFIALARDWVGRHYPKLAANPDYCRIINDAQFARLADWLEAARAGGAVLHPLSEAPPDASARLMPPMIVTDPQGPLAEQEIFGPILPLIPYGKLREAADHILARPRPLAFYPFSRDEETLRLLLATVAAGGVSVNDTLLHIAQHDLPFGGVGDSGMGAYHGQAGFDRMSHLMPVFRQAEWNGAGLLAPPYGARFRMLIRAMLRL</sequence>
<proteinExistence type="inferred from homology"/>
<feature type="active site" evidence="5">
    <location>
        <position position="242"/>
    </location>
</feature>
<name>A0A099F3T3_9RHOB</name>
<evidence type="ECO:0000256" key="3">
    <source>
        <dbReference type="ARBA" id="ARBA00023027"/>
    </source>
</evidence>
<reference evidence="9 11" key="1">
    <citation type="submission" date="2014-09" db="EMBL/GenBank/DDBJ databases">
        <authorList>
            <person name="McGinnis J.M."/>
            <person name="Wolfgang W.J."/>
        </authorList>
    </citation>
    <scope>NUCLEOTIDE SEQUENCE [LARGE SCALE GENOMIC DNA]</scope>
    <source>
        <strain evidence="9 11">JCM 14014</strain>
    </source>
</reference>
<dbReference type="PIRSF" id="PIRSF036492">
    <property type="entry name" value="ALDH"/>
    <property type="match status" value="1"/>
</dbReference>
<dbReference type="PANTHER" id="PTHR43570:SF20">
    <property type="entry name" value="ALDEHYDE DEHYDROGENASE ALDX-RELATED"/>
    <property type="match status" value="1"/>
</dbReference>
<dbReference type="Gene3D" id="3.40.605.10">
    <property type="entry name" value="Aldehyde Dehydrogenase, Chain A, domain 1"/>
    <property type="match status" value="1"/>
</dbReference>
<dbReference type="GO" id="GO:0005737">
    <property type="term" value="C:cytoplasm"/>
    <property type="evidence" value="ECO:0007669"/>
    <property type="project" value="TreeGrafter"/>
</dbReference>
<evidence type="ECO:0000313" key="11">
    <source>
        <dbReference type="Proteomes" id="UP000029846"/>
    </source>
</evidence>
<dbReference type="CDD" id="cd07133">
    <property type="entry name" value="ALDH_CALDH_CalB"/>
    <property type="match status" value="1"/>
</dbReference>
<dbReference type="PROSITE" id="PS00070">
    <property type="entry name" value="ALDEHYDE_DEHYDR_CYS"/>
    <property type="match status" value="1"/>
</dbReference>
<reference evidence="10 12" key="3">
    <citation type="submission" date="2016-10" db="EMBL/GenBank/DDBJ databases">
        <authorList>
            <person name="de Groot N.N."/>
        </authorList>
    </citation>
    <scope>NUCLEOTIDE SEQUENCE [LARGE SCALE GENOMIC DNA]</scope>
    <source>
        <strain evidence="10 12">CGMCC 1.6117</strain>
    </source>
</reference>
<evidence type="ECO:0000256" key="4">
    <source>
        <dbReference type="PIRNR" id="PIRNR036492"/>
    </source>
</evidence>
<dbReference type="InterPro" id="IPR016163">
    <property type="entry name" value="Ald_DH_C"/>
</dbReference>
<evidence type="ECO:0000259" key="8">
    <source>
        <dbReference type="Pfam" id="PF00171"/>
    </source>
</evidence>
<evidence type="ECO:0000313" key="9">
    <source>
        <dbReference type="EMBL" id="KGJ04847.1"/>
    </source>
</evidence>
<dbReference type="InterPro" id="IPR016162">
    <property type="entry name" value="Ald_DH_N"/>
</dbReference>
<dbReference type="InterPro" id="IPR016160">
    <property type="entry name" value="Ald_DH_CS_CYS"/>
</dbReference>
<evidence type="ECO:0000256" key="7">
    <source>
        <dbReference type="RuleBase" id="RU003345"/>
    </source>
</evidence>
<gene>
    <name evidence="9" type="ORF">IT41_09305</name>
    <name evidence="10" type="ORF">SAMN04487972_108141</name>
</gene>
<dbReference type="STRING" id="376733.SAMN04487972_108141"/>
<comment type="similarity">
    <text evidence="1 4 7">Belongs to the aldehyde dehydrogenase family.</text>
</comment>
<dbReference type="OrthoDB" id="9812625at2"/>
<dbReference type="GO" id="GO:0004029">
    <property type="term" value="F:aldehyde dehydrogenase (NAD+) activity"/>
    <property type="evidence" value="ECO:0007669"/>
    <property type="project" value="TreeGrafter"/>
</dbReference>
<reference evidence="9 11" key="2">
    <citation type="submission" date="2014-10" db="EMBL/GenBank/DDBJ databases">
        <title>Paracoccus sanguinis sp. nov., isolated from clinical specimens of New York State patients.</title>
        <authorList>
            <person name="Mingle L.A."/>
            <person name="Cole J.A."/>
            <person name="Lapierre P."/>
            <person name="Musser K.A."/>
        </authorList>
    </citation>
    <scope>NUCLEOTIDE SEQUENCE [LARGE SCALE GENOMIC DNA]</scope>
    <source>
        <strain evidence="9 11">JCM 14014</strain>
    </source>
</reference>
<dbReference type="PROSITE" id="PS00687">
    <property type="entry name" value="ALDEHYDE_DEHYDR_GLU"/>
    <property type="match status" value="1"/>
</dbReference>
<dbReference type="EMBL" id="JRKN01000009">
    <property type="protein sequence ID" value="KGJ04847.1"/>
    <property type="molecule type" value="Genomic_DNA"/>
</dbReference>
<dbReference type="InterPro" id="IPR029510">
    <property type="entry name" value="Ald_DH_CS_GLU"/>
</dbReference>
<dbReference type="EMBL" id="FOJO01000008">
    <property type="protein sequence ID" value="SFA51494.1"/>
    <property type="molecule type" value="Genomic_DNA"/>
</dbReference>
<feature type="domain" description="Aldehyde dehydrogenase" evidence="8">
    <location>
        <begin position="19"/>
        <end position="426"/>
    </location>
</feature>
<evidence type="ECO:0000256" key="1">
    <source>
        <dbReference type="ARBA" id="ARBA00009986"/>
    </source>
</evidence>
<dbReference type="PANTHER" id="PTHR43570">
    <property type="entry name" value="ALDEHYDE DEHYDROGENASE"/>
    <property type="match status" value="1"/>
</dbReference>
<evidence type="ECO:0000256" key="2">
    <source>
        <dbReference type="ARBA" id="ARBA00023002"/>
    </source>
</evidence>